<comment type="caution">
    <text evidence="1">The sequence shown here is derived from an EMBL/GenBank/DDBJ whole genome shotgun (WGS) entry which is preliminary data.</text>
</comment>
<reference evidence="1" key="1">
    <citation type="submission" date="2023-06" db="EMBL/GenBank/DDBJ databases">
        <authorList>
            <consortium name="Lawrence Berkeley National Laboratory"/>
            <person name="Ahrendt S."/>
            <person name="Sahu N."/>
            <person name="Indic B."/>
            <person name="Wong-Bajracharya J."/>
            <person name="Merenyi Z."/>
            <person name="Ke H.-M."/>
            <person name="Monk M."/>
            <person name="Kocsube S."/>
            <person name="Drula E."/>
            <person name="Lipzen A."/>
            <person name="Balint B."/>
            <person name="Henrissat B."/>
            <person name="Andreopoulos B."/>
            <person name="Martin F.M."/>
            <person name="Harder C.B."/>
            <person name="Rigling D."/>
            <person name="Ford K.L."/>
            <person name="Foster G.D."/>
            <person name="Pangilinan J."/>
            <person name="Papanicolaou A."/>
            <person name="Barry K."/>
            <person name="LaButti K."/>
            <person name="Viragh M."/>
            <person name="Koriabine M."/>
            <person name="Yan M."/>
            <person name="Riley R."/>
            <person name="Champramary S."/>
            <person name="Plett K.L."/>
            <person name="Tsai I.J."/>
            <person name="Slot J."/>
            <person name="Sipos G."/>
            <person name="Plett J."/>
            <person name="Nagy L.G."/>
            <person name="Grigoriev I.V."/>
        </authorList>
    </citation>
    <scope>NUCLEOTIDE SEQUENCE</scope>
    <source>
        <strain evidence="1">HWK02</strain>
    </source>
</reference>
<accession>A0AA39PH24</accession>
<sequence length="163" mass="18910">MFNIGLLYYRDSTDLEQSLWISVYVCHRWRVLTRSSPPLWASLCVNLTSPPPQNLLRILLSLSTNVPLNIILDVREIGDEGNEVLDNTIISLSYRWSRLMLMITKDTIFELLPITNRLPILKFLHPTMFPGAEPSQSTSTPVRMFCLHRYYDQQKFLLPSLLT</sequence>
<dbReference type="EMBL" id="JAUEPU010000059">
    <property type="protein sequence ID" value="KAK0484147.1"/>
    <property type="molecule type" value="Genomic_DNA"/>
</dbReference>
<evidence type="ECO:0008006" key="3">
    <source>
        <dbReference type="Google" id="ProtNLM"/>
    </source>
</evidence>
<name>A0AA39PH24_9AGAR</name>
<dbReference type="AlphaFoldDB" id="A0AA39PH24"/>
<keyword evidence="2" id="KW-1185">Reference proteome</keyword>
<proteinExistence type="predicted"/>
<protein>
    <recommendedName>
        <fullName evidence="3">F-box domain-containing protein</fullName>
    </recommendedName>
</protein>
<gene>
    <name evidence="1" type="ORF">EDD18DRAFT_726570</name>
</gene>
<organism evidence="1 2">
    <name type="scientific">Armillaria luteobubalina</name>
    <dbReference type="NCBI Taxonomy" id="153913"/>
    <lineage>
        <taxon>Eukaryota</taxon>
        <taxon>Fungi</taxon>
        <taxon>Dikarya</taxon>
        <taxon>Basidiomycota</taxon>
        <taxon>Agaricomycotina</taxon>
        <taxon>Agaricomycetes</taxon>
        <taxon>Agaricomycetidae</taxon>
        <taxon>Agaricales</taxon>
        <taxon>Marasmiineae</taxon>
        <taxon>Physalacriaceae</taxon>
        <taxon>Armillaria</taxon>
    </lineage>
</organism>
<evidence type="ECO:0000313" key="1">
    <source>
        <dbReference type="EMBL" id="KAK0484147.1"/>
    </source>
</evidence>
<dbReference type="Proteomes" id="UP001175228">
    <property type="component" value="Unassembled WGS sequence"/>
</dbReference>
<evidence type="ECO:0000313" key="2">
    <source>
        <dbReference type="Proteomes" id="UP001175228"/>
    </source>
</evidence>